<dbReference type="GO" id="GO:0016715">
    <property type="term" value="F:oxidoreductase activity, acting on paired donors, with incorporation or reduction of molecular oxygen, reduced ascorbate as one donor, and incorporation of one atom of oxygen"/>
    <property type="evidence" value="ECO:0007669"/>
    <property type="project" value="InterPro"/>
</dbReference>
<feature type="chain" id="PRO_5016624949" evidence="2">
    <location>
        <begin position="20"/>
        <end position="559"/>
    </location>
</feature>
<keyword evidence="5" id="KW-1185">Reference proteome</keyword>
<dbReference type="EMBL" id="CP030850">
    <property type="protein sequence ID" value="AXE19838.1"/>
    <property type="molecule type" value="Genomic_DNA"/>
</dbReference>
<dbReference type="InterPro" id="IPR014784">
    <property type="entry name" value="Cu2_ascorb_mOase-like_C"/>
</dbReference>
<dbReference type="Pfam" id="PF09112">
    <property type="entry name" value="N-glycanase_N"/>
    <property type="match status" value="1"/>
</dbReference>
<dbReference type="Proteomes" id="UP000251993">
    <property type="component" value="Chromosome"/>
</dbReference>
<feature type="domain" description="Peptide-N-glycosidase F N-terminal" evidence="3">
    <location>
        <begin position="208"/>
        <end position="386"/>
    </location>
</feature>
<dbReference type="Pfam" id="PF22252">
    <property type="entry name" value="PNGase_F-II_N"/>
    <property type="match status" value="1"/>
</dbReference>
<sequence length="559" mass="62375">MKSFPIFILLLLCFYESHAQTNDVWQITYLRKNNGKVPPNQDPIIVLASASGTSVSSEKTIKGETKPPFEISFVDRTDNSLYQIAFFANGKTLMTQDSKALAEQKIELLSDTQVILGYTCKKATTVVNSNRIDLWYTEELKIKGAPSALGQNLGLVLKMVRNGNSETEAVKIEKNTPWAAKNQLPQPHPQRVDALTYKDELWKSRFIQLPVFSHQIINFSDSVHAANEVVRFAHGTVIAKKVKFPSVGAASNVFLELSQYSNGDAYDRTGSVFMIPTQRKVSFLDALQKSVKELPIYENGNGKQYQGVVQTPDYLPVLELMRFFTPFGVRQYNYLQLKNKTWADSTYYRQDISDLLPAYNGQEVWVAVFIGNYDKGGHKVSLNFSVHPNERPTAKQQSRIVPLFNTTNVMEMAGQEYGTMFNNEKGLQVTFDVPEGAKNLKLRYITTGHGGWGNGDEFVPKANTISVDGRQIFTITPWRADCGSYRLVNPASGNFNNGLSSSDLSRSNWCPGTVTNPIWIELGNLPAGKHTLQVHIPQGLPEGGSFSAWNVSGALMGEW</sequence>
<dbReference type="AlphaFoldDB" id="A0A344TMG7"/>
<dbReference type="SMART" id="SM01290">
    <property type="entry name" value="N-glycanase_N"/>
    <property type="match status" value="1"/>
</dbReference>
<gene>
    <name evidence="4" type="ORF">DR864_19865</name>
</gene>
<dbReference type="KEGG" id="run:DR864_19865"/>
<evidence type="ECO:0000256" key="1">
    <source>
        <dbReference type="ARBA" id="ARBA00023157"/>
    </source>
</evidence>
<evidence type="ECO:0000313" key="4">
    <source>
        <dbReference type="EMBL" id="AXE19838.1"/>
    </source>
</evidence>
<reference evidence="4 5" key="1">
    <citation type="submission" date="2018-07" db="EMBL/GenBank/DDBJ databases">
        <title>Genome sequencing of Runella.</title>
        <authorList>
            <person name="Baek M.-G."/>
            <person name="Yi H."/>
        </authorList>
    </citation>
    <scope>NUCLEOTIDE SEQUENCE [LARGE SCALE GENOMIC DNA]</scope>
    <source>
        <strain evidence="4 5">HYN0085</strain>
    </source>
</reference>
<dbReference type="InterPro" id="IPR043022">
    <property type="entry name" value="PngaseF_N_sf"/>
</dbReference>
<proteinExistence type="predicted"/>
<dbReference type="SUPFAM" id="SSF49742">
    <property type="entry name" value="PHM/PNGase F"/>
    <property type="match status" value="1"/>
</dbReference>
<name>A0A344TMG7_9BACT</name>
<dbReference type="RefSeq" id="WP_114068606.1">
    <property type="nucleotide sequence ID" value="NZ_CP030850.1"/>
</dbReference>
<protein>
    <submittedName>
        <fullName evidence="4">Peptide-N-glycosidase</fullName>
    </submittedName>
</protein>
<accession>A0A344TMG7</accession>
<dbReference type="OrthoDB" id="6281169at2"/>
<evidence type="ECO:0000313" key="5">
    <source>
        <dbReference type="Proteomes" id="UP000251993"/>
    </source>
</evidence>
<keyword evidence="2" id="KW-0732">Signal</keyword>
<keyword evidence="4" id="KW-0326">Glycosidase</keyword>
<organism evidence="4 5">
    <name type="scientific">Runella rosea</name>
    <dbReference type="NCBI Taxonomy" id="2259595"/>
    <lineage>
        <taxon>Bacteria</taxon>
        <taxon>Pseudomonadati</taxon>
        <taxon>Bacteroidota</taxon>
        <taxon>Cytophagia</taxon>
        <taxon>Cytophagales</taxon>
        <taxon>Spirosomataceae</taxon>
        <taxon>Runella</taxon>
    </lineage>
</organism>
<dbReference type="Gene3D" id="2.60.120.1570">
    <property type="entry name" value="Peptide-N-glycosidase F, N-terminal domain"/>
    <property type="match status" value="1"/>
</dbReference>
<dbReference type="Pfam" id="PF09113">
    <property type="entry name" value="N-glycanase_C"/>
    <property type="match status" value="1"/>
</dbReference>
<dbReference type="InterPro" id="IPR008977">
    <property type="entry name" value="PHM/PNGase_F_dom_sf"/>
</dbReference>
<dbReference type="InterPro" id="IPR015197">
    <property type="entry name" value="PngaseF_C"/>
</dbReference>
<evidence type="ECO:0000256" key="2">
    <source>
        <dbReference type="SAM" id="SignalP"/>
    </source>
</evidence>
<dbReference type="InterPro" id="IPR015196">
    <property type="entry name" value="PngaseF_N"/>
</dbReference>
<feature type="signal peptide" evidence="2">
    <location>
        <begin position="1"/>
        <end position="19"/>
    </location>
</feature>
<keyword evidence="4" id="KW-0378">Hydrolase</keyword>
<keyword evidence="1" id="KW-1015">Disulfide bond</keyword>
<dbReference type="GO" id="GO:0016798">
    <property type="term" value="F:hydrolase activity, acting on glycosyl bonds"/>
    <property type="evidence" value="ECO:0007669"/>
    <property type="project" value="UniProtKB-KW"/>
</dbReference>
<evidence type="ECO:0000259" key="3">
    <source>
        <dbReference type="SMART" id="SM01290"/>
    </source>
</evidence>
<dbReference type="Gene3D" id="2.60.120.230">
    <property type="match status" value="1"/>
</dbReference>